<sequence length="234" mass="26706">MQRENTLVRISSKANNLTLDEQAALGVLKYLEKDELQELNDSEEKLEDLISDQQQVKNLAVDKEIIVASNKSLAEYNLQMEPKLRQGREYLALQYEKASKLKEEYDTLRSVLDSNPRGQTLDTTHALLQTKAAQSEEETDRLSESFLDKKIDCDAFLDRYIEERTHTHLLKIKSEKLGEMIQQHTNYSTWGGSTSAPNLPPRHASFMPPRAPANTPYPLYNTAMPQLQMPPVSN</sequence>
<dbReference type="GO" id="GO:0043162">
    <property type="term" value="P:ubiquitin-dependent protein catabolic process via the multivesicular body sorting pathway"/>
    <property type="evidence" value="ECO:0007669"/>
    <property type="project" value="TreeGrafter"/>
</dbReference>
<gene>
    <name evidence="10" type="ORF">EB796_022809</name>
</gene>
<accession>A0A7J7IYH4</accession>
<evidence type="ECO:0000256" key="7">
    <source>
        <dbReference type="PROSITE-ProRule" id="PRU00646"/>
    </source>
</evidence>
<evidence type="ECO:0000256" key="8">
    <source>
        <dbReference type="SAM" id="Coils"/>
    </source>
</evidence>
<dbReference type="Proteomes" id="UP000593567">
    <property type="component" value="Unassembled WGS sequence"/>
</dbReference>
<evidence type="ECO:0000313" key="10">
    <source>
        <dbReference type="EMBL" id="KAF6018865.1"/>
    </source>
</evidence>
<reference evidence="10" key="1">
    <citation type="submission" date="2020-06" db="EMBL/GenBank/DDBJ databases">
        <title>Draft genome of Bugula neritina, a colonial animal packing powerful symbionts and potential medicines.</title>
        <authorList>
            <person name="Rayko M."/>
        </authorList>
    </citation>
    <scope>NUCLEOTIDE SEQUENCE [LARGE SCALE GENOMIC DNA]</scope>
    <source>
        <strain evidence="10">Kwan_BN1</strain>
    </source>
</reference>
<dbReference type="GO" id="GO:0031902">
    <property type="term" value="C:late endosome membrane"/>
    <property type="evidence" value="ECO:0007669"/>
    <property type="project" value="UniProtKB-SubCell"/>
</dbReference>
<keyword evidence="8" id="KW-0175">Coiled coil</keyword>
<dbReference type="AlphaFoldDB" id="A0A7J7IYH4"/>
<keyword evidence="3 7" id="KW-0813">Transport</keyword>
<dbReference type="GO" id="GO:0000813">
    <property type="term" value="C:ESCRT I complex"/>
    <property type="evidence" value="ECO:0007669"/>
    <property type="project" value="UniProtKB-ARBA"/>
</dbReference>
<organism evidence="10 11">
    <name type="scientific">Bugula neritina</name>
    <name type="common">Brown bryozoan</name>
    <name type="synonym">Sertularia neritina</name>
    <dbReference type="NCBI Taxonomy" id="10212"/>
    <lineage>
        <taxon>Eukaryota</taxon>
        <taxon>Metazoa</taxon>
        <taxon>Spiralia</taxon>
        <taxon>Lophotrochozoa</taxon>
        <taxon>Bryozoa</taxon>
        <taxon>Gymnolaemata</taxon>
        <taxon>Cheilostomatida</taxon>
        <taxon>Flustrina</taxon>
        <taxon>Buguloidea</taxon>
        <taxon>Bugulidae</taxon>
        <taxon>Bugula</taxon>
    </lineage>
</organism>
<proteinExistence type="inferred from homology"/>
<dbReference type="GO" id="GO:0006612">
    <property type="term" value="P:protein targeting to membrane"/>
    <property type="evidence" value="ECO:0007669"/>
    <property type="project" value="TreeGrafter"/>
</dbReference>
<evidence type="ECO:0000256" key="5">
    <source>
        <dbReference type="ARBA" id="ARBA00022927"/>
    </source>
</evidence>
<feature type="domain" description="VPS37 C-terminal" evidence="9">
    <location>
        <begin position="102"/>
        <end position="191"/>
    </location>
</feature>
<evidence type="ECO:0000256" key="4">
    <source>
        <dbReference type="ARBA" id="ARBA00022753"/>
    </source>
</evidence>
<dbReference type="PANTHER" id="PTHR13678">
    <property type="entry name" value="VACUOLAR PROTEIN SORTING-ASSOCIATED PROTEIN 37"/>
    <property type="match status" value="1"/>
</dbReference>
<dbReference type="PANTHER" id="PTHR13678:SF27">
    <property type="entry name" value="LD45836P"/>
    <property type="match status" value="1"/>
</dbReference>
<keyword evidence="11" id="KW-1185">Reference proteome</keyword>
<dbReference type="PROSITE" id="PS51314">
    <property type="entry name" value="VPS37_C"/>
    <property type="match status" value="1"/>
</dbReference>
<comment type="function">
    <text evidence="6">Component of the ESCRT-I complex, a regulator of vesicular trafficking process. Required for the sorting of endocytic ubiquitinated cargos into multivesicular bodies. May be involved in cell growth and differentiation.</text>
</comment>
<name>A0A7J7IYH4_BUGNE</name>
<evidence type="ECO:0000256" key="6">
    <source>
        <dbReference type="ARBA" id="ARBA00025010"/>
    </source>
</evidence>
<feature type="coiled-coil region" evidence="8">
    <location>
        <begin position="32"/>
        <end position="59"/>
    </location>
</feature>
<dbReference type="InterPro" id="IPR009851">
    <property type="entry name" value="Mod_r"/>
</dbReference>
<dbReference type="EMBL" id="VXIV02003270">
    <property type="protein sequence ID" value="KAF6018865.1"/>
    <property type="molecule type" value="Genomic_DNA"/>
</dbReference>
<dbReference type="OrthoDB" id="10004364at2759"/>
<comment type="caution">
    <text evidence="10">The sequence shown here is derived from an EMBL/GenBank/DDBJ whole genome shotgun (WGS) entry which is preliminary data.</text>
</comment>
<comment type="similarity">
    <text evidence="2">Belongs to the VPS37 family.</text>
</comment>
<evidence type="ECO:0000256" key="3">
    <source>
        <dbReference type="ARBA" id="ARBA00022448"/>
    </source>
</evidence>
<evidence type="ECO:0000256" key="2">
    <source>
        <dbReference type="ARBA" id="ARBA00007617"/>
    </source>
</evidence>
<protein>
    <submittedName>
        <fullName evidence="10">VPS37B</fullName>
    </submittedName>
</protein>
<evidence type="ECO:0000313" key="11">
    <source>
        <dbReference type="Proteomes" id="UP000593567"/>
    </source>
</evidence>
<evidence type="ECO:0000259" key="9">
    <source>
        <dbReference type="PROSITE" id="PS51314"/>
    </source>
</evidence>
<evidence type="ECO:0000256" key="1">
    <source>
        <dbReference type="ARBA" id="ARBA00004633"/>
    </source>
</evidence>
<dbReference type="Pfam" id="PF07200">
    <property type="entry name" value="Mod_r"/>
    <property type="match status" value="1"/>
</dbReference>
<dbReference type="GO" id="GO:0006623">
    <property type="term" value="P:protein targeting to vacuole"/>
    <property type="evidence" value="ECO:0007669"/>
    <property type="project" value="TreeGrafter"/>
</dbReference>
<comment type="subcellular location">
    <subcellularLocation>
        <location evidence="1">Late endosome membrane</location>
        <topology evidence="1">Peripheral membrane protein</topology>
    </subcellularLocation>
</comment>
<keyword evidence="5 7" id="KW-0653">Protein transport</keyword>
<keyword evidence="4" id="KW-0967">Endosome</keyword>